<sequence>MTGFPGFLGSALLPRLLARRDGVRAVCLVQEQHLAEAHGRLRAIEATHPHTHGRITLATGDITAPDLGLSAPDLADLEDVTEVWHLAAVYDLAVAETVARRVNVDGTAQVLAFCRTRPHLTRLQYVSTCYVSGEYAGEFAEDDLDVGQTFRNHYESTKFQAEELVRAAMDDGLPATIYRPGIVVGDSRTGETQKYDGPYFLAAFLRRQLPVAVVPAVGNPDRVRVCLVPRDFVVEAMDQLSVLDTSRGRCYALTDPHPPTVRALVDTFARHLGKRVLWVPVPLGATRAAVGRVPGLEWLLGLPAEALDYFASPTTYSTANTLADLVGTGLTCPRFETYADRLLDFMAGHPEVDAKAMV</sequence>
<dbReference type="KEGG" id="nmes:H9L09_20665"/>
<dbReference type="InterPro" id="IPR013120">
    <property type="entry name" value="FAR_NAD-bd"/>
</dbReference>
<dbReference type="Pfam" id="PF07993">
    <property type="entry name" value="NAD_binding_4"/>
    <property type="match status" value="1"/>
</dbReference>
<dbReference type="EMBL" id="CP060713">
    <property type="protein sequence ID" value="QNN55196.1"/>
    <property type="molecule type" value="Genomic_DNA"/>
</dbReference>
<accession>A0A7G9RHX1</accession>
<evidence type="ECO:0000259" key="1">
    <source>
        <dbReference type="Pfam" id="PF07993"/>
    </source>
</evidence>
<dbReference type="InterPro" id="IPR050177">
    <property type="entry name" value="Lipid_A_modif_metabolic_enz"/>
</dbReference>
<proteinExistence type="predicted"/>
<dbReference type="PANTHER" id="PTHR43245">
    <property type="entry name" value="BIFUNCTIONAL POLYMYXIN RESISTANCE PROTEIN ARNA"/>
    <property type="match status" value="1"/>
</dbReference>
<dbReference type="Gene3D" id="3.40.50.720">
    <property type="entry name" value="NAD(P)-binding Rossmann-like Domain"/>
    <property type="match status" value="1"/>
</dbReference>
<organism evidence="2 3">
    <name type="scientific">Nocardioides mesophilus</name>
    <dbReference type="NCBI Taxonomy" id="433659"/>
    <lineage>
        <taxon>Bacteria</taxon>
        <taxon>Bacillati</taxon>
        <taxon>Actinomycetota</taxon>
        <taxon>Actinomycetes</taxon>
        <taxon>Propionibacteriales</taxon>
        <taxon>Nocardioidaceae</taxon>
        <taxon>Nocardioides</taxon>
    </lineage>
</organism>
<evidence type="ECO:0000313" key="2">
    <source>
        <dbReference type="EMBL" id="QNN55196.1"/>
    </source>
</evidence>
<dbReference type="PANTHER" id="PTHR43245:SF51">
    <property type="entry name" value="SHORT CHAIN DEHYDROGENASE_REDUCTASE FAMILY 42E, MEMBER 2"/>
    <property type="match status" value="1"/>
</dbReference>
<feature type="domain" description="Thioester reductase (TE)" evidence="1">
    <location>
        <begin position="2"/>
        <end position="237"/>
    </location>
</feature>
<dbReference type="AlphaFoldDB" id="A0A7G9RHX1"/>
<protein>
    <submittedName>
        <fullName evidence="2">SDR family oxidoreductase</fullName>
    </submittedName>
</protein>
<reference evidence="2 3" key="1">
    <citation type="submission" date="2020-08" db="EMBL/GenBank/DDBJ databases">
        <title>Genome sequence of Nocardioides mesophilus KACC 16243T.</title>
        <authorList>
            <person name="Hyun D.-W."/>
            <person name="Bae J.-W."/>
        </authorList>
    </citation>
    <scope>NUCLEOTIDE SEQUENCE [LARGE SCALE GENOMIC DNA]</scope>
    <source>
        <strain evidence="2 3">KACC 16243</strain>
    </source>
</reference>
<dbReference type="CDD" id="cd05263">
    <property type="entry name" value="MupV_like_SDR_e"/>
    <property type="match status" value="1"/>
</dbReference>
<name>A0A7G9RHX1_9ACTN</name>
<dbReference type="InterPro" id="IPR036291">
    <property type="entry name" value="NAD(P)-bd_dom_sf"/>
</dbReference>
<dbReference type="SUPFAM" id="SSF51735">
    <property type="entry name" value="NAD(P)-binding Rossmann-fold domains"/>
    <property type="match status" value="1"/>
</dbReference>
<gene>
    <name evidence="2" type="ORF">H9L09_20665</name>
</gene>
<evidence type="ECO:0000313" key="3">
    <source>
        <dbReference type="Proteomes" id="UP000515947"/>
    </source>
</evidence>
<dbReference type="Proteomes" id="UP000515947">
    <property type="component" value="Chromosome"/>
</dbReference>
<keyword evidence="3" id="KW-1185">Reference proteome</keyword>